<evidence type="ECO:0000259" key="3">
    <source>
        <dbReference type="Pfam" id="PF13439"/>
    </source>
</evidence>
<gene>
    <name evidence="4" type="ORF">DW885_00175</name>
</gene>
<feature type="coiled-coil region" evidence="1">
    <location>
        <begin position="341"/>
        <end position="368"/>
    </location>
</feature>
<dbReference type="Pfam" id="PF00534">
    <property type="entry name" value="Glycos_transf_1"/>
    <property type="match status" value="1"/>
</dbReference>
<accession>A0A413W8K8</accession>
<dbReference type="PANTHER" id="PTHR45947:SF3">
    <property type="entry name" value="SULFOQUINOVOSYL TRANSFERASE SQD2"/>
    <property type="match status" value="1"/>
</dbReference>
<dbReference type="AlphaFoldDB" id="A0A413W8K8"/>
<proteinExistence type="predicted"/>
<dbReference type="InterPro" id="IPR001296">
    <property type="entry name" value="Glyco_trans_1"/>
</dbReference>
<dbReference type="PANTHER" id="PTHR45947">
    <property type="entry name" value="SULFOQUINOVOSYL TRANSFERASE SQD2"/>
    <property type="match status" value="1"/>
</dbReference>
<evidence type="ECO:0000313" key="5">
    <source>
        <dbReference type="Proteomes" id="UP000284883"/>
    </source>
</evidence>
<reference evidence="4 5" key="1">
    <citation type="submission" date="2018-08" db="EMBL/GenBank/DDBJ databases">
        <title>A genome reference for cultivated species of the human gut microbiota.</title>
        <authorList>
            <person name="Zou Y."/>
            <person name="Xue W."/>
            <person name="Luo G."/>
        </authorList>
    </citation>
    <scope>NUCLEOTIDE SEQUENCE [LARGE SCALE GENOMIC DNA]</scope>
    <source>
        <strain evidence="4 5">AM40-15AC</strain>
    </source>
</reference>
<sequence>MKGNDMKYCIFSAQYLPHMGGVERYTYNLAKNLIKRGNKVTVVTSNLFKMPSRTIEEEIEIYRLPCLNLMNGRYPVLKFDKEFRCLNNRLKQKDFDMVIVNTRFYIHSLYGMVYAKKEQVPCITIEHGTSHLSIHNKVLDKCGAIFEHGLTMIEKNLCHNYYGVSEACNDWLKHFKIKAKGVVYNSIDIEEVEDIYKEAIPFYRQKYAIPDEVTVICFTGRLLNEKGLPSLLNVMDKLNQEKKEVYLFIAGDGDMKEEVYRRRNKYIVPLGQLEYKQVITLLKESDIFCLPSFSEGFSTSILEAVACRCYIITTARGGAKELIVNDEYGSIIPNNKEAILYEAIKEAIVNKKNQKQAIEKSYERLKENFTWNIAAKKIDDIYRKIGEKG</sequence>
<dbReference type="Proteomes" id="UP000284883">
    <property type="component" value="Unassembled WGS sequence"/>
</dbReference>
<dbReference type="Gene3D" id="3.40.50.2000">
    <property type="entry name" value="Glycogen Phosphorylase B"/>
    <property type="match status" value="2"/>
</dbReference>
<comment type="caution">
    <text evidence="4">The sequence shown here is derived from an EMBL/GenBank/DDBJ whole genome shotgun (WGS) entry which is preliminary data.</text>
</comment>
<keyword evidence="1" id="KW-0175">Coiled coil</keyword>
<dbReference type="InterPro" id="IPR028098">
    <property type="entry name" value="Glyco_trans_4-like_N"/>
</dbReference>
<dbReference type="SUPFAM" id="SSF53756">
    <property type="entry name" value="UDP-Glycosyltransferase/glycogen phosphorylase"/>
    <property type="match status" value="1"/>
</dbReference>
<keyword evidence="4" id="KW-0808">Transferase</keyword>
<name>A0A413W8K8_9FIRM</name>
<dbReference type="CDD" id="cd03801">
    <property type="entry name" value="GT4_PimA-like"/>
    <property type="match status" value="1"/>
</dbReference>
<protein>
    <submittedName>
        <fullName evidence="4">Glycosyltransferase family 1 protein</fullName>
    </submittedName>
</protein>
<evidence type="ECO:0000313" key="4">
    <source>
        <dbReference type="EMBL" id="RHB42486.1"/>
    </source>
</evidence>
<dbReference type="GO" id="GO:0016757">
    <property type="term" value="F:glycosyltransferase activity"/>
    <property type="evidence" value="ECO:0007669"/>
    <property type="project" value="InterPro"/>
</dbReference>
<dbReference type="RefSeq" id="WP_117682532.1">
    <property type="nucleotide sequence ID" value="NZ_QSGQ01000001.1"/>
</dbReference>
<evidence type="ECO:0000256" key="1">
    <source>
        <dbReference type="SAM" id="Coils"/>
    </source>
</evidence>
<dbReference type="Pfam" id="PF13439">
    <property type="entry name" value="Glyco_transf_4"/>
    <property type="match status" value="1"/>
</dbReference>
<dbReference type="InterPro" id="IPR050194">
    <property type="entry name" value="Glycosyltransferase_grp1"/>
</dbReference>
<feature type="domain" description="Glycosyltransferase subfamily 4-like N-terminal" evidence="3">
    <location>
        <begin position="19"/>
        <end position="190"/>
    </location>
</feature>
<organism evidence="4 5">
    <name type="scientific">Dorea formicigenerans</name>
    <dbReference type="NCBI Taxonomy" id="39486"/>
    <lineage>
        <taxon>Bacteria</taxon>
        <taxon>Bacillati</taxon>
        <taxon>Bacillota</taxon>
        <taxon>Clostridia</taxon>
        <taxon>Lachnospirales</taxon>
        <taxon>Lachnospiraceae</taxon>
        <taxon>Dorea</taxon>
    </lineage>
</organism>
<evidence type="ECO:0000259" key="2">
    <source>
        <dbReference type="Pfam" id="PF00534"/>
    </source>
</evidence>
<feature type="domain" description="Glycosyl transferase family 1" evidence="2">
    <location>
        <begin position="201"/>
        <end position="363"/>
    </location>
</feature>
<dbReference type="EMBL" id="QSGQ01000001">
    <property type="protein sequence ID" value="RHB42486.1"/>
    <property type="molecule type" value="Genomic_DNA"/>
</dbReference>